<accession>A0A5P2UF29</accession>
<evidence type="ECO:0000313" key="4">
    <source>
        <dbReference type="Proteomes" id="UP000326831"/>
    </source>
</evidence>
<feature type="region of interest" description="Disordered" evidence="1">
    <location>
        <begin position="1"/>
        <end position="29"/>
    </location>
</feature>
<keyword evidence="4" id="KW-1185">Reference proteome</keyword>
<reference evidence="2" key="1">
    <citation type="journal article" date="2014" name="Int. J. Syst. Evol. Microbiol.">
        <title>Complete genome sequence of Corynebacterium casei LMG S-19264T (=DSM 44701T), isolated from a smear-ripened cheese.</title>
        <authorList>
            <consortium name="US DOE Joint Genome Institute (JGI-PGF)"/>
            <person name="Walter F."/>
            <person name="Albersmeier A."/>
            <person name="Kalinowski J."/>
            <person name="Ruckert C."/>
        </authorList>
    </citation>
    <scope>NUCLEOTIDE SEQUENCE</scope>
    <source>
        <strain evidence="2">JCM 4834</strain>
    </source>
</reference>
<dbReference type="Proteomes" id="UP000634660">
    <property type="component" value="Unassembled WGS sequence"/>
</dbReference>
<feature type="region of interest" description="Disordered" evidence="1">
    <location>
        <begin position="42"/>
        <end position="67"/>
    </location>
</feature>
<evidence type="ECO:0000256" key="1">
    <source>
        <dbReference type="SAM" id="MobiDB-lite"/>
    </source>
</evidence>
<feature type="compositionally biased region" description="Basic and acidic residues" evidence="1">
    <location>
        <begin position="55"/>
        <end position="67"/>
    </location>
</feature>
<proteinExistence type="predicted"/>
<dbReference type="AlphaFoldDB" id="A0A5P2UF29"/>
<protein>
    <submittedName>
        <fullName evidence="3">Uncharacterized protein</fullName>
    </submittedName>
</protein>
<name>A0A5P2UF29_9ACTN</name>
<dbReference type="EMBL" id="CP023701">
    <property type="protein sequence ID" value="QEU77059.1"/>
    <property type="molecule type" value="Genomic_DNA"/>
</dbReference>
<dbReference type="Proteomes" id="UP000326831">
    <property type="component" value="Chromosome"/>
</dbReference>
<evidence type="ECO:0000313" key="3">
    <source>
        <dbReference type="EMBL" id="QEU77059.1"/>
    </source>
</evidence>
<gene>
    <name evidence="3" type="ORF">CP968_00900</name>
    <name evidence="2" type="ORF">GCM10010371_52640</name>
</gene>
<dbReference type="OrthoDB" id="4336603at2"/>
<dbReference type="RefSeq" id="WP_150516163.1">
    <property type="nucleotide sequence ID" value="NZ_BMVX01000024.1"/>
</dbReference>
<reference evidence="2" key="3">
    <citation type="submission" date="2020-09" db="EMBL/GenBank/DDBJ databases">
        <authorList>
            <person name="Sun Q."/>
            <person name="Ohkuma M."/>
        </authorList>
    </citation>
    <scope>NUCLEOTIDE SEQUENCE</scope>
    <source>
        <strain evidence="2">JCM 4834</strain>
    </source>
</reference>
<dbReference type="EMBL" id="BMVX01000024">
    <property type="protein sequence ID" value="GGZ86266.1"/>
    <property type="molecule type" value="Genomic_DNA"/>
</dbReference>
<dbReference type="KEGG" id="ssub:CP968_00900"/>
<sequence>MQETTFAPPPQATARVPRPLGPAWTESDSPIYDRLEREWLRAGRAVPRPAGPPGRRREEQGDRFGRA</sequence>
<reference evidence="3 4" key="2">
    <citation type="submission" date="2017-09" db="EMBL/GenBank/DDBJ databases">
        <authorList>
            <person name="Lee N."/>
            <person name="Cho B.-K."/>
        </authorList>
    </citation>
    <scope>NUCLEOTIDE SEQUENCE [LARGE SCALE GENOMIC DNA]</scope>
    <source>
        <strain evidence="3 4">ATCC 27467</strain>
    </source>
</reference>
<evidence type="ECO:0000313" key="2">
    <source>
        <dbReference type="EMBL" id="GGZ86266.1"/>
    </source>
</evidence>
<organism evidence="3 4">
    <name type="scientific">Streptomyces subrutilus</name>
    <dbReference type="NCBI Taxonomy" id="36818"/>
    <lineage>
        <taxon>Bacteria</taxon>
        <taxon>Bacillati</taxon>
        <taxon>Actinomycetota</taxon>
        <taxon>Actinomycetes</taxon>
        <taxon>Kitasatosporales</taxon>
        <taxon>Streptomycetaceae</taxon>
        <taxon>Streptomyces</taxon>
    </lineage>
</organism>